<dbReference type="EMBL" id="CAXLJM020000057">
    <property type="protein sequence ID" value="CAL8118300.1"/>
    <property type="molecule type" value="Genomic_DNA"/>
</dbReference>
<organism evidence="2 3">
    <name type="scientific">Orchesella dallaii</name>
    <dbReference type="NCBI Taxonomy" id="48710"/>
    <lineage>
        <taxon>Eukaryota</taxon>
        <taxon>Metazoa</taxon>
        <taxon>Ecdysozoa</taxon>
        <taxon>Arthropoda</taxon>
        <taxon>Hexapoda</taxon>
        <taxon>Collembola</taxon>
        <taxon>Entomobryomorpha</taxon>
        <taxon>Entomobryoidea</taxon>
        <taxon>Orchesellidae</taxon>
        <taxon>Orchesellinae</taxon>
        <taxon>Orchesella</taxon>
    </lineage>
</organism>
<dbReference type="Proteomes" id="UP001642540">
    <property type="component" value="Unassembled WGS sequence"/>
</dbReference>
<evidence type="ECO:0000313" key="3">
    <source>
        <dbReference type="Proteomes" id="UP001642540"/>
    </source>
</evidence>
<feature type="signal peptide" evidence="1">
    <location>
        <begin position="1"/>
        <end position="26"/>
    </location>
</feature>
<feature type="chain" id="PRO_5046179483" evidence="1">
    <location>
        <begin position="27"/>
        <end position="211"/>
    </location>
</feature>
<name>A0ABP1R786_9HEXA</name>
<sequence>MGTFLKKAIFLIGIISFLTLLPYAVGKKDKVPVKKCEEPKIFAENLDYDWIMGQKVWYFPLLSKQDLVRQSSDILKKKLEEVSGTQDLTKACVQARWEGMTPVITGFGGKKVSYDLNPLDWSNFNILGYEKAWKRGQSGTLYITQTDNKNYVFFVRCWQDGERTWNVMATEKNPSEKVRSKILEHAKQLGFANDDVETLDYEGCDQQKTEL</sequence>
<reference evidence="2 3" key="1">
    <citation type="submission" date="2024-08" db="EMBL/GenBank/DDBJ databases">
        <authorList>
            <person name="Cucini C."/>
            <person name="Frati F."/>
        </authorList>
    </citation>
    <scope>NUCLEOTIDE SEQUENCE [LARGE SCALE GENOMIC DNA]</scope>
</reference>
<keyword evidence="1" id="KW-0732">Signal</keyword>
<proteinExistence type="predicted"/>
<dbReference type="InterPro" id="IPR012674">
    <property type="entry name" value="Calycin"/>
</dbReference>
<dbReference type="Gene3D" id="2.40.128.20">
    <property type="match status" value="1"/>
</dbReference>
<protein>
    <submittedName>
        <fullName evidence="2">Uncharacterized protein</fullName>
    </submittedName>
</protein>
<evidence type="ECO:0000313" key="2">
    <source>
        <dbReference type="EMBL" id="CAL8118300.1"/>
    </source>
</evidence>
<evidence type="ECO:0000256" key="1">
    <source>
        <dbReference type="SAM" id="SignalP"/>
    </source>
</evidence>
<gene>
    <name evidence="2" type="ORF">ODALV1_LOCUS18072</name>
</gene>
<accession>A0ABP1R786</accession>
<keyword evidence="3" id="KW-1185">Reference proteome</keyword>
<dbReference type="SUPFAM" id="SSF50814">
    <property type="entry name" value="Lipocalins"/>
    <property type="match status" value="1"/>
</dbReference>
<comment type="caution">
    <text evidence="2">The sequence shown here is derived from an EMBL/GenBank/DDBJ whole genome shotgun (WGS) entry which is preliminary data.</text>
</comment>